<protein>
    <submittedName>
        <fullName evidence="2">DUF1659 domain-containing protein</fullName>
    </submittedName>
</protein>
<feature type="domain" description="DUF1659" evidence="1">
    <location>
        <begin position="2"/>
        <end position="72"/>
    </location>
</feature>
<organism evidence="2 3">
    <name type="scientific">Romboutsia weinsteinii</name>
    <dbReference type="NCBI Taxonomy" id="2020949"/>
    <lineage>
        <taxon>Bacteria</taxon>
        <taxon>Bacillati</taxon>
        <taxon>Bacillota</taxon>
        <taxon>Clostridia</taxon>
        <taxon>Peptostreptococcales</taxon>
        <taxon>Peptostreptococcaceae</taxon>
        <taxon>Romboutsia</taxon>
    </lineage>
</organism>
<reference evidence="2 3" key="1">
    <citation type="journal article" date="2017" name="Genome Announc.">
        <title>Draft Genome Sequence of Romboutsia weinsteinii sp. nov. Strain CCRI-19649(T) Isolated from Surface Water.</title>
        <authorList>
            <person name="Maheux A.F."/>
            <person name="Boudreau D.K."/>
            <person name="Berube E."/>
            <person name="Boissinot M."/>
            <person name="Cantin P."/>
            <person name="Raymond F."/>
            <person name="Corbeil J."/>
            <person name="Omar R.F."/>
            <person name="Bergeron M.G."/>
        </authorList>
    </citation>
    <scope>NUCLEOTIDE SEQUENCE [LARGE SCALE GENOMIC DNA]</scope>
    <source>
        <strain evidence="2 3">CCRI-19649</strain>
    </source>
</reference>
<comment type="caution">
    <text evidence="2">The sequence shown here is derived from an EMBL/GenBank/DDBJ whole genome shotgun (WGS) entry which is preliminary data.</text>
</comment>
<evidence type="ECO:0000313" key="2">
    <source>
        <dbReference type="EMBL" id="RDY25521.1"/>
    </source>
</evidence>
<dbReference type="EMBL" id="NOJY02000065">
    <property type="protein sequence ID" value="RDY25521.1"/>
    <property type="molecule type" value="Genomic_DNA"/>
</dbReference>
<dbReference type="AlphaFoldDB" id="A0A371IYG0"/>
<dbReference type="Proteomes" id="UP000215694">
    <property type="component" value="Unassembled WGS sequence"/>
</dbReference>
<evidence type="ECO:0000313" key="3">
    <source>
        <dbReference type="Proteomes" id="UP000215694"/>
    </source>
</evidence>
<dbReference type="Pfam" id="PF07872">
    <property type="entry name" value="DUF1659"/>
    <property type="match status" value="1"/>
</dbReference>
<gene>
    <name evidence="2" type="ORF">CHL78_017800</name>
</gene>
<proteinExistence type="predicted"/>
<accession>A0A371IYG0</accession>
<sequence length="73" mass="7906">MAVIALKEPSTLKVKFNHGADTNGKAIIKTKSFANVKPTTLNDDLYEVASAVASLQEHDLYEVSKVDNTTLAE</sequence>
<evidence type="ECO:0000259" key="1">
    <source>
        <dbReference type="Pfam" id="PF07872"/>
    </source>
</evidence>
<dbReference type="RefSeq" id="WP_094366697.1">
    <property type="nucleotide sequence ID" value="NZ_NOJY02000065.1"/>
</dbReference>
<keyword evidence="3" id="KW-1185">Reference proteome</keyword>
<dbReference type="InterPro" id="IPR012454">
    <property type="entry name" value="DUF1659"/>
</dbReference>
<dbReference type="OrthoDB" id="1753205at2"/>
<name>A0A371IYG0_9FIRM</name>